<comment type="catalytic activity">
    <reaction evidence="10">
        <text>Selective cleavage of 103-Arg-|-Ser-104 and 124-Ile-|-Ile-125 bonds in Limulus clotting factor B to form activated factor B. Cleavage of -Pro-Arg-|-Xaa- bonds in synthetic substrates.</text>
        <dbReference type="EC" id="3.4.21.84"/>
    </reaction>
</comment>
<dbReference type="PRINTS" id="PR00722">
    <property type="entry name" value="CHYMOTRYPSIN"/>
</dbReference>
<dbReference type="FunFam" id="2.40.10.10:FF:000120">
    <property type="entry name" value="Putative serine protease"/>
    <property type="match status" value="1"/>
</dbReference>
<dbReference type="InterPro" id="IPR001314">
    <property type="entry name" value="Peptidase_S1A"/>
</dbReference>
<dbReference type="Gene3D" id="2.40.10.10">
    <property type="entry name" value="Trypsin-like serine proteases"/>
    <property type="match status" value="1"/>
</dbReference>
<feature type="domain" description="Peptidase S1" evidence="12">
    <location>
        <begin position="315"/>
        <end position="558"/>
    </location>
</feature>
<dbReference type="PROSITE" id="PS50240">
    <property type="entry name" value="TRYPSIN_DOM"/>
    <property type="match status" value="1"/>
</dbReference>
<dbReference type="GO" id="GO:0006508">
    <property type="term" value="P:proteolysis"/>
    <property type="evidence" value="ECO:0007669"/>
    <property type="project" value="UniProtKB-KW"/>
</dbReference>
<dbReference type="AlphaFoldDB" id="A0A6J2TW72"/>
<evidence type="ECO:0000259" key="12">
    <source>
        <dbReference type="PROSITE" id="PS50240"/>
    </source>
</evidence>
<gene>
    <name evidence="14" type="primary">LOC115628431</name>
</gene>
<accession>A0A6J2TW72</accession>
<protein>
    <recommendedName>
        <fullName evidence="11">CLIP domain-containing serine protease</fullName>
        <ecNumber evidence="11">3.4.21.-</ecNumber>
    </recommendedName>
</protein>
<keyword evidence="11" id="KW-0964">Secreted</keyword>
<dbReference type="GO" id="GO:0005576">
    <property type="term" value="C:extracellular region"/>
    <property type="evidence" value="ECO:0007669"/>
    <property type="project" value="UniProtKB-SubCell"/>
</dbReference>
<dbReference type="InterPro" id="IPR022700">
    <property type="entry name" value="CLIP"/>
</dbReference>
<evidence type="ECO:0000256" key="7">
    <source>
        <dbReference type="ARBA" id="ARBA00022837"/>
    </source>
</evidence>
<keyword evidence="7" id="KW-0106">Calcium</keyword>
<keyword evidence="9" id="KW-1015">Disulfide bond</keyword>
<dbReference type="Pfam" id="PF12032">
    <property type="entry name" value="CLIP"/>
    <property type="match status" value="1"/>
</dbReference>
<dbReference type="PROSITE" id="PS00135">
    <property type="entry name" value="TRYPSIN_SER"/>
    <property type="match status" value="1"/>
</dbReference>
<keyword evidence="5" id="KW-0353">Hemolymph clotting</keyword>
<evidence type="ECO:0000256" key="9">
    <source>
        <dbReference type="ARBA" id="ARBA00023157"/>
    </source>
</evidence>
<organism evidence="13 14">
    <name type="scientific">Drosophila lebanonensis</name>
    <name type="common">Fruit fly</name>
    <name type="synonym">Scaptodrosophila lebanonensis</name>
    <dbReference type="NCBI Taxonomy" id="7225"/>
    <lineage>
        <taxon>Eukaryota</taxon>
        <taxon>Metazoa</taxon>
        <taxon>Ecdysozoa</taxon>
        <taxon>Arthropoda</taxon>
        <taxon>Hexapoda</taxon>
        <taxon>Insecta</taxon>
        <taxon>Pterygota</taxon>
        <taxon>Neoptera</taxon>
        <taxon>Endopterygota</taxon>
        <taxon>Diptera</taxon>
        <taxon>Brachycera</taxon>
        <taxon>Muscomorpha</taxon>
        <taxon>Ephydroidea</taxon>
        <taxon>Drosophilidae</taxon>
        <taxon>Scaptodrosophila</taxon>
    </lineage>
</organism>
<reference evidence="14" key="1">
    <citation type="submission" date="2025-08" db="UniProtKB">
        <authorList>
            <consortium name="RefSeq"/>
        </authorList>
    </citation>
    <scope>IDENTIFICATION</scope>
    <source>
        <strain evidence="14">11010-0011.00</strain>
        <tissue evidence="14">Whole body</tissue>
    </source>
</reference>
<dbReference type="GO" id="GO:0042381">
    <property type="term" value="P:hemolymph coagulation"/>
    <property type="evidence" value="ECO:0007669"/>
    <property type="project" value="UniProtKB-KW"/>
</dbReference>
<dbReference type="Gene3D" id="3.30.1640.30">
    <property type="match status" value="1"/>
</dbReference>
<dbReference type="RefSeq" id="XP_030380379.1">
    <property type="nucleotide sequence ID" value="XM_030524519.1"/>
</dbReference>
<evidence type="ECO:0000256" key="2">
    <source>
        <dbReference type="ARBA" id="ARBA00022670"/>
    </source>
</evidence>
<proteinExistence type="inferred from homology"/>
<evidence type="ECO:0000256" key="8">
    <source>
        <dbReference type="ARBA" id="ARBA00023145"/>
    </source>
</evidence>
<dbReference type="InterPro" id="IPR043504">
    <property type="entry name" value="Peptidase_S1_PA_chymotrypsin"/>
</dbReference>
<name>A0A6J2TW72_DROLE</name>
<keyword evidence="1" id="KW-0768">Sushi</keyword>
<dbReference type="SMART" id="SM00020">
    <property type="entry name" value="Tryp_SPc"/>
    <property type="match status" value="1"/>
</dbReference>
<dbReference type="InterPro" id="IPR001254">
    <property type="entry name" value="Trypsin_dom"/>
</dbReference>
<dbReference type="EC" id="3.4.21.-" evidence="11"/>
<dbReference type="OrthoDB" id="425190at2759"/>
<keyword evidence="13" id="KW-1185">Reference proteome</keyword>
<evidence type="ECO:0000256" key="5">
    <source>
        <dbReference type="ARBA" id="ARBA00022820"/>
    </source>
</evidence>
<dbReference type="Proteomes" id="UP000504634">
    <property type="component" value="Unplaced"/>
</dbReference>
<comment type="domain">
    <text evidence="11">The clip domain consists of 35-55 residues which are 'knitted' together usually by 3 conserved disulfide bonds forming a clip-like compact structure.</text>
</comment>
<evidence type="ECO:0000313" key="13">
    <source>
        <dbReference type="Proteomes" id="UP000504634"/>
    </source>
</evidence>
<dbReference type="PANTHER" id="PTHR24258:SF140">
    <property type="entry name" value="BCDNA.GH08420-RELATED"/>
    <property type="match status" value="1"/>
</dbReference>
<dbReference type="GeneID" id="115628431"/>
<comment type="subcellular location">
    <subcellularLocation>
        <location evidence="11">Secreted</location>
    </subcellularLocation>
</comment>
<evidence type="ECO:0000256" key="1">
    <source>
        <dbReference type="ARBA" id="ARBA00022659"/>
    </source>
</evidence>
<keyword evidence="8" id="KW-0865">Zymogen</keyword>
<dbReference type="CDD" id="cd00190">
    <property type="entry name" value="Tryp_SPc"/>
    <property type="match status" value="1"/>
</dbReference>
<keyword evidence="4 11" id="KW-0378">Hydrolase</keyword>
<dbReference type="InterPro" id="IPR009003">
    <property type="entry name" value="Peptidase_S1_PA"/>
</dbReference>
<dbReference type="SUPFAM" id="SSF50494">
    <property type="entry name" value="Trypsin-like serine proteases"/>
    <property type="match status" value="1"/>
</dbReference>
<dbReference type="InterPro" id="IPR038565">
    <property type="entry name" value="CLIP_sf"/>
</dbReference>
<dbReference type="PANTHER" id="PTHR24258">
    <property type="entry name" value="SERINE PROTEASE-RELATED"/>
    <property type="match status" value="1"/>
</dbReference>
<evidence type="ECO:0000313" key="14">
    <source>
        <dbReference type="RefSeq" id="XP_030380379.1"/>
    </source>
</evidence>
<sequence length="558" mass="59678">MKGLCPAYPPGYFPVITLPPGTVLTPSPSVIPTFQPTPPFPQTPPTPPTPPVPTYVPTFPAPTIVPPTLAPCPPEPLVCLPGGARPLPNCPCIDPRQQNSQMMSAVVPIMPPTALAEAAPVQMGSDMMVFMPLNATRRRRRRRTQTCFDSRARVGFCLSLASCPHLIEEYYSHTAINPIAIDFQTFLGNSICGYDGSSFRICCAGNMRPNGIVFNPRPTTPAGQGGNFLFSALGASSVPSASIPTPPVYRPVPPTTAPVVFKPAPPTTAPVTFQPAPPTSPGTIIRPSVPLPSSSQTPGVKAAGCGTSTATTNRVVGGMEARRGAYPWIAALGYLDELNRNARKYLCAGSLISNRFVATSAHCINPSLIVVRLGAHDLARSDDGVEFGIRRTVVHENFDLSTIANDIALVELNGVAPNTATIGPICLPETSSFLTQDFVGMNPFVAGWGAVKHQGPTSHVLRDVQVPIVSRQVCEQNYRSVFRFVEFSDKLICAGNSIVDACQGDSGGPLMMPQLDGHIYRFYLLGIVSFGYECARTGFPGVYTRVASYVPWIRRHIA</sequence>
<dbReference type="InterPro" id="IPR033116">
    <property type="entry name" value="TRYPSIN_SER"/>
</dbReference>
<evidence type="ECO:0000256" key="6">
    <source>
        <dbReference type="ARBA" id="ARBA00022825"/>
    </source>
</evidence>
<dbReference type="GO" id="GO:0004252">
    <property type="term" value="F:serine-type endopeptidase activity"/>
    <property type="evidence" value="ECO:0007669"/>
    <property type="project" value="UniProtKB-UniRule"/>
</dbReference>
<evidence type="ECO:0000256" key="3">
    <source>
        <dbReference type="ARBA" id="ARBA00022729"/>
    </source>
</evidence>
<keyword evidence="6 11" id="KW-0720">Serine protease</keyword>
<keyword evidence="2 11" id="KW-0645">Protease</keyword>
<evidence type="ECO:0000256" key="4">
    <source>
        <dbReference type="ARBA" id="ARBA00022801"/>
    </source>
</evidence>
<evidence type="ECO:0000256" key="10">
    <source>
        <dbReference type="ARBA" id="ARBA00052079"/>
    </source>
</evidence>
<evidence type="ECO:0000256" key="11">
    <source>
        <dbReference type="RuleBase" id="RU366078"/>
    </source>
</evidence>
<dbReference type="Pfam" id="PF00089">
    <property type="entry name" value="Trypsin"/>
    <property type="match status" value="1"/>
</dbReference>
<comment type="similarity">
    <text evidence="11">Belongs to the peptidase S1 family. CLIP subfamily.</text>
</comment>
<keyword evidence="3" id="KW-0732">Signal</keyword>